<evidence type="ECO:0000313" key="3">
    <source>
        <dbReference type="Proteomes" id="UP000631114"/>
    </source>
</evidence>
<dbReference type="AlphaFoldDB" id="A0A835LLW4"/>
<accession>A0A835LLW4</accession>
<proteinExistence type="predicted"/>
<evidence type="ECO:0000313" key="2">
    <source>
        <dbReference type="EMBL" id="KAF9599770.1"/>
    </source>
</evidence>
<sequence length="273" mass="30657">MLHLPQELTMNHVDTSDHVGKLYSNFDGSKMINFGTQFRQTGRKYNGMYGDRSGGGEGIEFSAQSDESGVISPPLWKTSPPKSPPTETTPLQSHTYNHHHYRLLSPTSRSQAIARGKEELMQMVKNMPETTYELSLKDLVEHSRIQGVGHTTVVEDTELGKNFNTNKAGGKKKKKTGKAILRSGSMDNGPFLLKMFIPIFLGRKKKKSLITGTCAKVSPRPIEGEKKYECFLTWLFVLPEQQENQKQGAEKQSVLIFEPSQESKSCIYSEEVK</sequence>
<feature type="region of interest" description="Disordered" evidence="1">
    <location>
        <begin position="68"/>
        <end position="93"/>
    </location>
</feature>
<protein>
    <submittedName>
        <fullName evidence="2">Uncharacterized protein</fullName>
    </submittedName>
</protein>
<reference evidence="2 3" key="1">
    <citation type="submission" date="2020-10" db="EMBL/GenBank/DDBJ databases">
        <title>The Coptis chinensis genome and diversification of protoberbering-type alkaloids.</title>
        <authorList>
            <person name="Wang B."/>
            <person name="Shu S."/>
            <person name="Song C."/>
            <person name="Liu Y."/>
        </authorList>
    </citation>
    <scope>NUCLEOTIDE SEQUENCE [LARGE SCALE GENOMIC DNA]</scope>
    <source>
        <strain evidence="2">HL-2020</strain>
        <tissue evidence="2">Leaf</tissue>
    </source>
</reference>
<dbReference type="EMBL" id="JADFTS010000006">
    <property type="protein sequence ID" value="KAF9599770.1"/>
    <property type="molecule type" value="Genomic_DNA"/>
</dbReference>
<comment type="caution">
    <text evidence="2">The sequence shown here is derived from an EMBL/GenBank/DDBJ whole genome shotgun (WGS) entry which is preliminary data.</text>
</comment>
<dbReference type="PANTHER" id="PTHR34193">
    <property type="entry name" value="OS11G0199801 PROTEIN"/>
    <property type="match status" value="1"/>
</dbReference>
<feature type="compositionally biased region" description="Low complexity" evidence="1">
    <location>
        <begin position="72"/>
        <end position="91"/>
    </location>
</feature>
<dbReference type="Proteomes" id="UP000631114">
    <property type="component" value="Unassembled WGS sequence"/>
</dbReference>
<dbReference type="OrthoDB" id="776574at2759"/>
<gene>
    <name evidence="2" type="ORF">IFM89_001716</name>
</gene>
<name>A0A835LLW4_9MAGN</name>
<dbReference type="PANTHER" id="PTHR34193:SF1">
    <property type="entry name" value="EXPRESSED PROTEIN"/>
    <property type="match status" value="1"/>
</dbReference>
<keyword evidence="3" id="KW-1185">Reference proteome</keyword>
<evidence type="ECO:0000256" key="1">
    <source>
        <dbReference type="SAM" id="MobiDB-lite"/>
    </source>
</evidence>
<organism evidence="2 3">
    <name type="scientific">Coptis chinensis</name>
    <dbReference type="NCBI Taxonomy" id="261450"/>
    <lineage>
        <taxon>Eukaryota</taxon>
        <taxon>Viridiplantae</taxon>
        <taxon>Streptophyta</taxon>
        <taxon>Embryophyta</taxon>
        <taxon>Tracheophyta</taxon>
        <taxon>Spermatophyta</taxon>
        <taxon>Magnoliopsida</taxon>
        <taxon>Ranunculales</taxon>
        <taxon>Ranunculaceae</taxon>
        <taxon>Coptidoideae</taxon>
        <taxon>Coptis</taxon>
    </lineage>
</organism>